<dbReference type="EMBL" id="DF843024">
    <property type="protein sequence ID" value="GAT47000.1"/>
    <property type="molecule type" value="Genomic_DNA"/>
</dbReference>
<gene>
    <name evidence="2" type="ORF">MCHLO_04491</name>
</gene>
<evidence type="ECO:0000256" key="1">
    <source>
        <dbReference type="SAM" id="MobiDB-lite"/>
    </source>
</evidence>
<evidence type="ECO:0000313" key="2">
    <source>
        <dbReference type="EMBL" id="GAT47000.1"/>
    </source>
</evidence>
<reference evidence="2" key="1">
    <citation type="submission" date="2014-09" db="EMBL/GenBank/DDBJ databases">
        <title>Genome sequence of the luminous mushroom Mycena chlorophos for searching fungal bioluminescence genes.</title>
        <authorList>
            <person name="Tanaka Y."/>
            <person name="Kasuga D."/>
            <person name="Oba Y."/>
            <person name="Hase S."/>
            <person name="Sato K."/>
            <person name="Oba Y."/>
            <person name="Sakakibara Y."/>
        </authorList>
    </citation>
    <scope>NUCLEOTIDE SEQUENCE</scope>
</reference>
<proteinExistence type="predicted"/>
<organism evidence="2 3">
    <name type="scientific">Mycena chlorophos</name>
    <name type="common">Agaric fungus</name>
    <name type="synonym">Agaricus chlorophos</name>
    <dbReference type="NCBI Taxonomy" id="658473"/>
    <lineage>
        <taxon>Eukaryota</taxon>
        <taxon>Fungi</taxon>
        <taxon>Dikarya</taxon>
        <taxon>Basidiomycota</taxon>
        <taxon>Agaricomycotina</taxon>
        <taxon>Agaricomycetes</taxon>
        <taxon>Agaricomycetidae</taxon>
        <taxon>Agaricales</taxon>
        <taxon>Marasmiineae</taxon>
        <taxon>Mycenaceae</taxon>
        <taxon>Mycena</taxon>
    </lineage>
</organism>
<accession>A0ABQ0L781</accession>
<sequence length="194" mass="21537">MSGDSGWTYCKNRCGAASRMTKSKKRQRPGRPGTLQDNATGGETDAKTRRVGPVAAVEALRLLAPCLRADPPCEVAVPQMPLEGTREKGFSVWWSSRGEFGRWARARDSPTEESPTHYRCADREPRLSHWSALYPPHSDCPHCPNRHESAIICPSYDRSRGGPSLLPRRTFIGAHAAYESWSTRSRTVGFAIGR</sequence>
<name>A0ABQ0L781_MYCCL</name>
<evidence type="ECO:0000313" key="3">
    <source>
        <dbReference type="Proteomes" id="UP000815677"/>
    </source>
</evidence>
<feature type="region of interest" description="Disordered" evidence="1">
    <location>
        <begin position="16"/>
        <end position="50"/>
    </location>
</feature>
<keyword evidence="3" id="KW-1185">Reference proteome</keyword>
<dbReference type="Proteomes" id="UP000815677">
    <property type="component" value="Unassembled WGS sequence"/>
</dbReference>
<protein>
    <submittedName>
        <fullName evidence="2">Uncharacterized protein</fullName>
    </submittedName>
</protein>